<dbReference type="Proteomes" id="UP000305729">
    <property type="component" value="Chromosome 1"/>
</dbReference>
<accession>A0A5S3UQT6</accession>
<dbReference type="OrthoDB" id="6315965at2"/>
<protein>
    <submittedName>
        <fullName evidence="1">Uncharacterized protein</fullName>
    </submittedName>
</protein>
<name>A0A5S3UQT6_9GAMM</name>
<organism evidence="1 2">
    <name type="scientific">Pseudoalteromonas rubra</name>
    <dbReference type="NCBI Taxonomy" id="43658"/>
    <lineage>
        <taxon>Bacteria</taxon>
        <taxon>Pseudomonadati</taxon>
        <taxon>Pseudomonadota</taxon>
        <taxon>Gammaproteobacteria</taxon>
        <taxon>Alteromonadales</taxon>
        <taxon>Pseudoalteromonadaceae</taxon>
        <taxon>Pseudoalteromonas</taxon>
    </lineage>
</organism>
<dbReference type="EMBL" id="CP045429">
    <property type="protein sequence ID" value="QPB83652.1"/>
    <property type="molecule type" value="Genomic_DNA"/>
</dbReference>
<gene>
    <name evidence="1" type="ORF">CWC22_011875</name>
</gene>
<evidence type="ECO:0000313" key="2">
    <source>
        <dbReference type="Proteomes" id="UP000305729"/>
    </source>
</evidence>
<reference evidence="1 2" key="1">
    <citation type="submission" date="2019-10" db="EMBL/GenBank/DDBJ databases">
        <title>Pseudoalteromonas rubra S4059.</title>
        <authorList>
            <person name="Paulsen S."/>
            <person name="Wang X."/>
        </authorList>
    </citation>
    <scope>NUCLEOTIDE SEQUENCE [LARGE SCALE GENOMIC DNA]</scope>
    <source>
        <strain evidence="1 2">S4059</strain>
    </source>
</reference>
<sequence>MAYQLYLIPGQFEGANMTLTVLKISYLEQLNSKILGWLPTLFSRLKIERLIKPIGIRPDASQYVRLMCK</sequence>
<evidence type="ECO:0000313" key="1">
    <source>
        <dbReference type="EMBL" id="QPB83652.1"/>
    </source>
</evidence>
<proteinExistence type="predicted"/>
<dbReference type="AlphaFoldDB" id="A0A5S3UQT6"/>